<dbReference type="EMBL" id="HBGW01030025">
    <property type="protein sequence ID" value="CAD9549948.1"/>
    <property type="molecule type" value="Transcribed_RNA"/>
</dbReference>
<proteinExistence type="predicted"/>
<sequence>MGAARSPLVPFAFIGLAACWLGMRVGFVGGPRHTPLRLRGEGIVARVSASYLERQGPKDSDVPFAGTAATGPETAVEFKKRPFGIARYAPGRDGTGAVVMEVTPKSRYPGDPQGQAFVAGVQPSWVVKAVNGMDVTGVKFEDIMELLDDEVLDPVAALSLNLKESGTPTDFSDKSRTADTSYGAVGESTFKFGQGNKAELPITVQYVEQR</sequence>
<gene>
    <name evidence="1" type="ORF">BRAN1462_LOCUS19053</name>
</gene>
<name>A0A7S2JJV3_9DINO</name>
<evidence type="ECO:0000313" key="1">
    <source>
        <dbReference type="EMBL" id="CAD9549948.1"/>
    </source>
</evidence>
<dbReference type="AlphaFoldDB" id="A0A7S2JJV3"/>
<dbReference type="PROSITE" id="PS51257">
    <property type="entry name" value="PROKAR_LIPOPROTEIN"/>
    <property type="match status" value="1"/>
</dbReference>
<evidence type="ECO:0008006" key="2">
    <source>
        <dbReference type="Google" id="ProtNLM"/>
    </source>
</evidence>
<reference evidence="1" key="1">
    <citation type="submission" date="2021-01" db="EMBL/GenBank/DDBJ databases">
        <authorList>
            <person name="Corre E."/>
            <person name="Pelletier E."/>
            <person name="Niang G."/>
            <person name="Scheremetjew M."/>
            <person name="Finn R."/>
            <person name="Kale V."/>
            <person name="Holt S."/>
            <person name="Cochrane G."/>
            <person name="Meng A."/>
            <person name="Brown T."/>
            <person name="Cohen L."/>
        </authorList>
    </citation>
    <scope>NUCLEOTIDE SEQUENCE</scope>
    <source>
        <strain evidence="1">RCC3387</strain>
    </source>
</reference>
<protein>
    <recommendedName>
        <fullName evidence="2">PDZ domain-containing protein</fullName>
    </recommendedName>
</protein>
<organism evidence="1">
    <name type="scientific">Zooxanthella nutricula</name>
    <dbReference type="NCBI Taxonomy" id="1333877"/>
    <lineage>
        <taxon>Eukaryota</taxon>
        <taxon>Sar</taxon>
        <taxon>Alveolata</taxon>
        <taxon>Dinophyceae</taxon>
        <taxon>Peridiniales</taxon>
        <taxon>Peridiniales incertae sedis</taxon>
        <taxon>Zooxanthella</taxon>
    </lineage>
</organism>
<accession>A0A7S2JJV3</accession>
<dbReference type="InterPro" id="IPR036034">
    <property type="entry name" value="PDZ_sf"/>
</dbReference>
<dbReference type="SUPFAM" id="SSF50156">
    <property type="entry name" value="PDZ domain-like"/>
    <property type="match status" value="1"/>
</dbReference>